<gene>
    <name evidence="14" type="primary">nagA</name>
    <name evidence="14" type="ORF">FDO65_12270</name>
</gene>
<feature type="binding site" evidence="11">
    <location>
        <position position="251"/>
    </location>
    <ligand>
        <name>substrate</name>
    </ligand>
</feature>
<evidence type="ECO:0000313" key="15">
    <source>
        <dbReference type="Proteomes" id="UP000306985"/>
    </source>
</evidence>
<dbReference type="GO" id="GO:0006046">
    <property type="term" value="P:N-acetylglucosamine catabolic process"/>
    <property type="evidence" value="ECO:0007669"/>
    <property type="project" value="TreeGrafter"/>
</dbReference>
<evidence type="ECO:0000256" key="5">
    <source>
        <dbReference type="ARBA" id="ARBA00022801"/>
    </source>
</evidence>
<sequence length="404" mass="42119">MLITADTVVTGEQILRPGWIDVDPRSGRVRAVGSDRPSRPVDPDAGDLALGAVTLVPGFVDMHVHGGGSGTFGETSAEATRTAVELHRRHGTTTMVASLVTAQPDELLDQVAFMAEQVQDGLITGLHLEGPWLSSRRCGAHDPGALRDPDTRELGAVLRAGRGTIRMVTLAPERIGGLTAVRQLVAESVVAAVGHTDATYEQARAAIDAGATVGTHLFNAMRPVHHREPGPVIALLEDPRVTVEMITDGVHLHPALYRDVTHTVGSDRVALVTDAMAAAGMADGAYRLGALDVDVVDGVARVAGTDTIAGSTATMDHVFRFAVRSSGADPDTAVLTAVRQSSVNPARALGLPDPTLATDAAADIVVLDDGLAVTGVLRRGRWVVEPALPSLVGQPPEPAEGLVH</sequence>
<keyword evidence="4 12" id="KW-0479">Metal-binding</keyword>
<evidence type="ECO:0000259" key="13">
    <source>
        <dbReference type="Pfam" id="PF01979"/>
    </source>
</evidence>
<dbReference type="SUPFAM" id="SSF51338">
    <property type="entry name" value="Composite domain of metallo-dependent hydrolases"/>
    <property type="match status" value="1"/>
</dbReference>
<evidence type="ECO:0000256" key="10">
    <source>
        <dbReference type="PIRSR" id="PIRSR038994-1"/>
    </source>
</evidence>
<dbReference type="CDD" id="cd00854">
    <property type="entry name" value="NagA"/>
    <property type="match status" value="1"/>
</dbReference>
<dbReference type="Proteomes" id="UP000306985">
    <property type="component" value="Unassembled WGS sequence"/>
</dbReference>
<evidence type="ECO:0000256" key="8">
    <source>
        <dbReference type="ARBA" id="ARBA00060590"/>
    </source>
</evidence>
<comment type="catalytic activity">
    <reaction evidence="7">
        <text>N-acetyl-D-glucosamine 6-phosphate + H2O = D-glucosamine 6-phosphate + acetate</text>
        <dbReference type="Rhea" id="RHEA:22936"/>
        <dbReference type="ChEBI" id="CHEBI:15377"/>
        <dbReference type="ChEBI" id="CHEBI:30089"/>
        <dbReference type="ChEBI" id="CHEBI:57513"/>
        <dbReference type="ChEBI" id="CHEBI:58725"/>
        <dbReference type="EC" id="3.5.1.25"/>
    </reaction>
</comment>
<evidence type="ECO:0000256" key="7">
    <source>
        <dbReference type="ARBA" id="ARBA00047647"/>
    </source>
</evidence>
<evidence type="ECO:0000256" key="6">
    <source>
        <dbReference type="ARBA" id="ARBA00023277"/>
    </source>
</evidence>
<dbReference type="RefSeq" id="WP_137450008.1">
    <property type="nucleotide sequence ID" value="NZ_SZZH01000003.1"/>
</dbReference>
<dbReference type="PIRSF" id="PIRSF038994">
    <property type="entry name" value="NagA"/>
    <property type="match status" value="1"/>
</dbReference>
<reference evidence="14 15" key="1">
    <citation type="submission" date="2019-05" db="EMBL/GenBank/DDBJ databases">
        <title>Nakamurella sp. N5BH11, whole genome shotgun sequence.</title>
        <authorList>
            <person name="Tuo L."/>
        </authorList>
    </citation>
    <scope>NUCLEOTIDE SEQUENCE [LARGE SCALE GENOMIC DNA]</scope>
    <source>
        <strain evidence="14 15">N5BH11</strain>
    </source>
</reference>
<feature type="binding site" evidence="12">
    <location>
        <position position="195"/>
    </location>
    <ligand>
        <name>Zn(2+)</name>
        <dbReference type="ChEBI" id="CHEBI:29105"/>
    </ligand>
</feature>
<feature type="binding site" evidence="11">
    <location>
        <begin position="219"/>
        <end position="220"/>
    </location>
    <ligand>
        <name>substrate</name>
    </ligand>
</feature>
<dbReference type="SUPFAM" id="SSF51556">
    <property type="entry name" value="Metallo-dependent hydrolases"/>
    <property type="match status" value="1"/>
</dbReference>
<feature type="binding site" evidence="12">
    <location>
        <position position="129"/>
    </location>
    <ligand>
        <name>Zn(2+)</name>
        <dbReference type="ChEBI" id="CHEBI:29105"/>
    </ligand>
</feature>
<dbReference type="InterPro" id="IPR003764">
    <property type="entry name" value="GlcNAc_6-P_deAcase"/>
</dbReference>
<evidence type="ECO:0000256" key="1">
    <source>
        <dbReference type="ARBA" id="ARBA00010716"/>
    </source>
</evidence>
<feature type="binding site" evidence="12">
    <location>
        <position position="216"/>
    </location>
    <ligand>
        <name>Zn(2+)</name>
        <dbReference type="ChEBI" id="CHEBI:29105"/>
    </ligand>
</feature>
<organism evidence="14 15">
    <name type="scientific">Nakamurella flava</name>
    <dbReference type="NCBI Taxonomy" id="2576308"/>
    <lineage>
        <taxon>Bacteria</taxon>
        <taxon>Bacillati</taxon>
        <taxon>Actinomycetota</taxon>
        <taxon>Actinomycetes</taxon>
        <taxon>Nakamurellales</taxon>
        <taxon>Nakamurellaceae</taxon>
        <taxon>Nakamurella</taxon>
    </lineage>
</organism>
<evidence type="ECO:0000256" key="3">
    <source>
        <dbReference type="ARBA" id="ARBA00018029"/>
    </source>
</evidence>
<dbReference type="NCBIfam" id="TIGR00221">
    <property type="entry name" value="nagA"/>
    <property type="match status" value="1"/>
</dbReference>
<feature type="binding site" evidence="11">
    <location>
        <position position="140"/>
    </location>
    <ligand>
        <name>substrate</name>
    </ligand>
</feature>
<dbReference type="AlphaFoldDB" id="A0A4V6CVP8"/>
<comment type="pathway">
    <text evidence="8">Amino-sugar metabolism; N-acetylneuraminate degradation; D-fructose 6-phosphate from N-acetylneuraminate: step 4/5.</text>
</comment>
<dbReference type="OrthoDB" id="9776488at2"/>
<evidence type="ECO:0000256" key="12">
    <source>
        <dbReference type="PIRSR" id="PIRSR038994-3"/>
    </source>
</evidence>
<comment type="similarity">
    <text evidence="1 9">Belongs to the metallo-dependent hydrolases superfamily. NagA family.</text>
</comment>
<dbReference type="Pfam" id="PF01979">
    <property type="entry name" value="Amidohydro_1"/>
    <property type="match status" value="1"/>
</dbReference>
<evidence type="ECO:0000313" key="14">
    <source>
        <dbReference type="EMBL" id="TKV58345.1"/>
    </source>
</evidence>
<dbReference type="GO" id="GO:0008448">
    <property type="term" value="F:N-acetylglucosamine-6-phosphate deacetylase activity"/>
    <property type="evidence" value="ECO:0007669"/>
    <property type="project" value="UniProtKB-EC"/>
</dbReference>
<dbReference type="FunFam" id="3.20.20.140:FF:000004">
    <property type="entry name" value="N-acetylglucosamine-6-phosphate deacetylase"/>
    <property type="match status" value="1"/>
</dbReference>
<dbReference type="EC" id="3.5.1.25" evidence="2"/>
<feature type="binding site" evidence="11">
    <location>
        <position position="227"/>
    </location>
    <ligand>
        <name>substrate</name>
    </ligand>
</feature>
<proteinExistence type="inferred from homology"/>
<dbReference type="Gene3D" id="2.30.40.10">
    <property type="entry name" value="Urease, subunit C, domain 1"/>
    <property type="match status" value="1"/>
</dbReference>
<dbReference type="Gene3D" id="3.20.20.140">
    <property type="entry name" value="Metal-dependent hydrolases"/>
    <property type="match status" value="1"/>
</dbReference>
<name>A0A4V6CVP8_9ACTN</name>
<dbReference type="PANTHER" id="PTHR11113:SF14">
    <property type="entry name" value="N-ACETYLGLUCOSAMINE-6-PHOSPHATE DEACETYLASE"/>
    <property type="match status" value="1"/>
</dbReference>
<feature type="active site" description="Proton donor/acceptor" evidence="10">
    <location>
        <position position="274"/>
    </location>
</feature>
<feature type="domain" description="Amidohydrolase-related" evidence="13">
    <location>
        <begin position="54"/>
        <end position="383"/>
    </location>
</feature>
<evidence type="ECO:0000256" key="9">
    <source>
        <dbReference type="PIRNR" id="PIRNR038994"/>
    </source>
</evidence>
<dbReference type="PANTHER" id="PTHR11113">
    <property type="entry name" value="N-ACETYLGLUCOSAMINE-6-PHOSPHATE DEACETYLASE"/>
    <property type="match status" value="1"/>
</dbReference>
<dbReference type="GO" id="GO:0046872">
    <property type="term" value="F:metal ion binding"/>
    <property type="evidence" value="ECO:0007669"/>
    <property type="project" value="UniProtKB-KW"/>
</dbReference>
<evidence type="ECO:0000256" key="2">
    <source>
        <dbReference type="ARBA" id="ARBA00011899"/>
    </source>
</evidence>
<comment type="caution">
    <text evidence="14">The sequence shown here is derived from an EMBL/GenBank/DDBJ whole genome shotgun (WGS) entry which is preliminary data.</text>
</comment>
<keyword evidence="15" id="KW-1185">Reference proteome</keyword>
<keyword evidence="6 9" id="KW-0119">Carbohydrate metabolism</keyword>
<dbReference type="InterPro" id="IPR032466">
    <property type="entry name" value="Metal_Hydrolase"/>
</dbReference>
<keyword evidence="5 9" id="KW-0378">Hydrolase</keyword>
<protein>
    <recommendedName>
        <fullName evidence="3">N-acetylglucosamine-6-phosphate deacetylase</fullName>
        <ecNumber evidence="2">3.5.1.25</ecNumber>
    </recommendedName>
</protein>
<dbReference type="InterPro" id="IPR006680">
    <property type="entry name" value="Amidohydro-rel"/>
</dbReference>
<evidence type="ECO:0000256" key="4">
    <source>
        <dbReference type="ARBA" id="ARBA00022723"/>
    </source>
</evidence>
<dbReference type="EMBL" id="SZZH01000003">
    <property type="protein sequence ID" value="TKV58345.1"/>
    <property type="molecule type" value="Genomic_DNA"/>
</dbReference>
<dbReference type="InterPro" id="IPR011059">
    <property type="entry name" value="Metal-dep_hydrolase_composite"/>
</dbReference>
<accession>A0A4V6CVP8</accession>
<evidence type="ECO:0000256" key="11">
    <source>
        <dbReference type="PIRSR" id="PIRSR038994-2"/>
    </source>
</evidence>
<feature type="binding site" evidence="11">
    <location>
        <begin position="308"/>
        <end position="310"/>
    </location>
    <ligand>
        <name>substrate</name>
    </ligand>
</feature>
<comment type="cofactor">
    <cofactor evidence="12">
        <name>a divalent metal cation</name>
        <dbReference type="ChEBI" id="CHEBI:60240"/>
    </cofactor>
    <text evidence="12">Binds 1 divalent metal cation per subunit.</text>
</comment>